<organism evidence="2">
    <name type="scientific">viral metagenome</name>
    <dbReference type="NCBI Taxonomy" id="1070528"/>
    <lineage>
        <taxon>unclassified sequences</taxon>
        <taxon>metagenomes</taxon>
        <taxon>organismal metagenomes</taxon>
    </lineage>
</organism>
<dbReference type="EMBL" id="MN739254">
    <property type="protein sequence ID" value="QHS95625.1"/>
    <property type="molecule type" value="Genomic_DNA"/>
</dbReference>
<feature type="transmembrane region" description="Helical" evidence="1">
    <location>
        <begin position="12"/>
        <end position="29"/>
    </location>
</feature>
<sequence>MEINILGYKTTLEIIVLFAVVSFLLWTHWVSGCCRVPVKEGMISLLPASVQHKMGQGVAGSWETKPYVKGPAIEWRKQPHDTYKEVPVPLPEGSLHFLAENEFKPECCGSTFSSYGGCACLTEKQMDYINARGGNRTAGNEF</sequence>
<evidence type="ECO:0000313" key="2">
    <source>
        <dbReference type="EMBL" id="QHS95625.1"/>
    </source>
</evidence>
<reference evidence="2" key="1">
    <citation type="journal article" date="2020" name="Nature">
        <title>Giant virus diversity and host interactions through global metagenomics.</title>
        <authorList>
            <person name="Schulz F."/>
            <person name="Roux S."/>
            <person name="Paez-Espino D."/>
            <person name="Jungbluth S."/>
            <person name="Walsh D.A."/>
            <person name="Denef V.J."/>
            <person name="McMahon K.D."/>
            <person name="Konstantinidis K.T."/>
            <person name="Eloe-Fadrosh E.A."/>
            <person name="Kyrpides N.C."/>
            <person name="Woyke T."/>
        </authorList>
    </citation>
    <scope>NUCLEOTIDE SEQUENCE</scope>
    <source>
        <strain evidence="2">GVMAG-M-3300018868-6</strain>
    </source>
</reference>
<accession>A0A6C0BT65</accession>
<proteinExistence type="predicted"/>
<dbReference type="AlphaFoldDB" id="A0A6C0BT65"/>
<evidence type="ECO:0000256" key="1">
    <source>
        <dbReference type="SAM" id="Phobius"/>
    </source>
</evidence>
<protein>
    <submittedName>
        <fullName evidence="2">Uncharacterized protein</fullName>
    </submittedName>
</protein>
<name>A0A6C0BT65_9ZZZZ</name>
<keyword evidence="1" id="KW-1133">Transmembrane helix</keyword>
<keyword evidence="1" id="KW-0472">Membrane</keyword>
<keyword evidence="1" id="KW-0812">Transmembrane</keyword>